<accession>A0A516Q042</accession>
<reference evidence="1 2" key="1">
    <citation type="submission" date="2019-07" db="EMBL/GenBank/DDBJ databases">
        <title>Microlunatus dokdonensis sp. nov. isolated from the rhizospheric soil of the wild plant Elymus tsukushiensis.</title>
        <authorList>
            <person name="Ghim S.-Y."/>
            <person name="Hwang Y.-J."/>
            <person name="Son J.-S."/>
            <person name="Shin J.-H."/>
        </authorList>
    </citation>
    <scope>NUCLEOTIDE SEQUENCE [LARGE SCALE GENOMIC DNA]</scope>
    <source>
        <strain evidence="1 2">KUDC0627</strain>
    </source>
</reference>
<sequence>MTVTSLSTAQSAEQKLAHIQELRQRMHRMQGTSVSQPLPTVPALAELLRLRTGASYAVDRPVLAMLAMAGPSGAGAWSAVIGMPDFGLEAAAELGVELERTVLVPEPGEAWLEVTAALADVLGVIVVRAPQQVTQHQASRLASRLRQHEAVLISVGDWPRAEARLSIRGSQWTGIGRGHGRLTGHRVRVVAELSTGQVRQADLMLPGDDHQVRVVEQPEQTPGLYAVRAG</sequence>
<evidence type="ECO:0000313" key="2">
    <source>
        <dbReference type="Proteomes" id="UP000319263"/>
    </source>
</evidence>
<evidence type="ECO:0008006" key="3">
    <source>
        <dbReference type="Google" id="ProtNLM"/>
    </source>
</evidence>
<proteinExistence type="predicted"/>
<gene>
    <name evidence="1" type="ORF">FOE78_13515</name>
</gene>
<dbReference type="KEGG" id="mik:FOE78_13515"/>
<dbReference type="RefSeq" id="WP_143986750.1">
    <property type="nucleotide sequence ID" value="NZ_CP041692.1"/>
</dbReference>
<dbReference type="Proteomes" id="UP000319263">
    <property type="component" value="Chromosome"/>
</dbReference>
<organism evidence="1 2">
    <name type="scientific">Microlunatus elymi</name>
    <dbReference type="NCBI Taxonomy" id="2596828"/>
    <lineage>
        <taxon>Bacteria</taxon>
        <taxon>Bacillati</taxon>
        <taxon>Actinomycetota</taxon>
        <taxon>Actinomycetes</taxon>
        <taxon>Propionibacteriales</taxon>
        <taxon>Propionibacteriaceae</taxon>
        <taxon>Microlunatus</taxon>
    </lineage>
</organism>
<keyword evidence="2" id="KW-1185">Reference proteome</keyword>
<dbReference type="AlphaFoldDB" id="A0A516Q042"/>
<dbReference type="EMBL" id="CP041692">
    <property type="protein sequence ID" value="QDP96788.1"/>
    <property type="molecule type" value="Genomic_DNA"/>
</dbReference>
<protein>
    <recommendedName>
        <fullName evidence="3">Protein ImuA</fullName>
    </recommendedName>
</protein>
<dbReference type="OrthoDB" id="3873597at2"/>
<name>A0A516Q042_9ACTN</name>
<evidence type="ECO:0000313" key="1">
    <source>
        <dbReference type="EMBL" id="QDP96788.1"/>
    </source>
</evidence>